<evidence type="ECO:0000313" key="1">
    <source>
        <dbReference type="EMBL" id="XCM35718.1"/>
    </source>
</evidence>
<gene>
    <name evidence="1" type="ORF">ABWT76_004417</name>
</gene>
<organism evidence="1">
    <name type="scientific">Planktothricoides raciborskii GIHE-MW2</name>
    <dbReference type="NCBI Taxonomy" id="2792601"/>
    <lineage>
        <taxon>Bacteria</taxon>
        <taxon>Bacillati</taxon>
        <taxon>Cyanobacteriota</taxon>
        <taxon>Cyanophyceae</taxon>
        <taxon>Oscillatoriophycideae</taxon>
        <taxon>Oscillatoriales</taxon>
        <taxon>Oscillatoriaceae</taxon>
        <taxon>Planktothricoides</taxon>
    </lineage>
</organism>
<proteinExistence type="predicted"/>
<protein>
    <submittedName>
        <fullName evidence="1">Uncharacterized protein</fullName>
    </submittedName>
</protein>
<dbReference type="EMBL" id="CP159837">
    <property type="protein sequence ID" value="XCM35718.1"/>
    <property type="molecule type" value="Genomic_DNA"/>
</dbReference>
<dbReference type="AlphaFoldDB" id="A0AAU8J993"/>
<name>A0AAU8J993_9CYAN</name>
<dbReference type="RefSeq" id="WP_156331892.1">
    <property type="nucleotide sequence ID" value="NZ_CP159837.1"/>
</dbReference>
<accession>A0AAU8J993</accession>
<sequence length="55" mass="6009">MTYPKTCLYICVGQSSDRPTSIGLMANLMAKICLIRLGMTAVTFKAVNDQKKLIG</sequence>
<reference evidence="1" key="1">
    <citation type="submission" date="2024-07" db="EMBL/GenBank/DDBJ databases">
        <authorList>
            <person name="Kim Y.J."/>
            <person name="Jeong J.Y."/>
        </authorList>
    </citation>
    <scope>NUCLEOTIDE SEQUENCE</scope>
    <source>
        <strain evidence="1">GIHE-MW2</strain>
    </source>
</reference>